<dbReference type="AlphaFoldDB" id="A0AAN9E5G0"/>
<sequence length="74" mass="8201">MQPFYGLANINNLSLSLSSQFSYIHANKKTPPPLLPCPFFFLPPPSSSKPSYPSGFYGRWDLTLIAQGKKGEIP</sequence>
<comment type="caution">
    <text evidence="1">The sequence shown here is derived from an EMBL/GenBank/DDBJ whole genome shotgun (WGS) entry which is preliminary data.</text>
</comment>
<dbReference type="Proteomes" id="UP001372338">
    <property type="component" value="Unassembled WGS sequence"/>
</dbReference>
<name>A0AAN9E5G0_CROPI</name>
<evidence type="ECO:0000313" key="2">
    <source>
        <dbReference type="Proteomes" id="UP001372338"/>
    </source>
</evidence>
<keyword evidence="2" id="KW-1185">Reference proteome</keyword>
<organism evidence="1 2">
    <name type="scientific">Crotalaria pallida</name>
    <name type="common">Smooth rattlebox</name>
    <name type="synonym">Crotalaria striata</name>
    <dbReference type="NCBI Taxonomy" id="3830"/>
    <lineage>
        <taxon>Eukaryota</taxon>
        <taxon>Viridiplantae</taxon>
        <taxon>Streptophyta</taxon>
        <taxon>Embryophyta</taxon>
        <taxon>Tracheophyta</taxon>
        <taxon>Spermatophyta</taxon>
        <taxon>Magnoliopsida</taxon>
        <taxon>eudicotyledons</taxon>
        <taxon>Gunneridae</taxon>
        <taxon>Pentapetalae</taxon>
        <taxon>rosids</taxon>
        <taxon>fabids</taxon>
        <taxon>Fabales</taxon>
        <taxon>Fabaceae</taxon>
        <taxon>Papilionoideae</taxon>
        <taxon>50 kb inversion clade</taxon>
        <taxon>genistoids sensu lato</taxon>
        <taxon>core genistoids</taxon>
        <taxon>Crotalarieae</taxon>
        <taxon>Crotalaria</taxon>
    </lineage>
</organism>
<protein>
    <submittedName>
        <fullName evidence="1">Uncharacterized protein</fullName>
    </submittedName>
</protein>
<evidence type="ECO:0000313" key="1">
    <source>
        <dbReference type="EMBL" id="KAK7246500.1"/>
    </source>
</evidence>
<dbReference type="EMBL" id="JAYWIO010000008">
    <property type="protein sequence ID" value="KAK7246500.1"/>
    <property type="molecule type" value="Genomic_DNA"/>
</dbReference>
<reference evidence="1 2" key="1">
    <citation type="submission" date="2024-01" db="EMBL/GenBank/DDBJ databases">
        <title>The genomes of 5 underutilized Papilionoideae crops provide insights into root nodulation and disease resistanc.</title>
        <authorList>
            <person name="Yuan L."/>
        </authorList>
    </citation>
    <scope>NUCLEOTIDE SEQUENCE [LARGE SCALE GENOMIC DNA]</scope>
    <source>
        <strain evidence="1">ZHUSHIDOU_FW_LH</strain>
        <tissue evidence="1">Leaf</tissue>
    </source>
</reference>
<gene>
    <name evidence="1" type="ORF">RIF29_41369</name>
</gene>
<proteinExistence type="predicted"/>
<accession>A0AAN9E5G0</accession>